<keyword evidence="3" id="KW-0813">Transport</keyword>
<evidence type="ECO:0000256" key="11">
    <source>
        <dbReference type="ARBA" id="ARBA00023303"/>
    </source>
</evidence>
<feature type="region of interest" description="Disordered" evidence="13">
    <location>
        <begin position="225"/>
        <end position="271"/>
    </location>
</feature>
<evidence type="ECO:0000256" key="6">
    <source>
        <dbReference type="ARBA" id="ARBA00022826"/>
    </source>
</evidence>
<keyword evidence="8 14" id="KW-1133">Transmembrane helix</keyword>
<evidence type="ECO:0000313" key="16">
    <source>
        <dbReference type="Proteomes" id="UP001597192"/>
    </source>
</evidence>
<organism evidence="15 16">
    <name type="scientific">Lacticaseibacillus yichunensis</name>
    <dbReference type="NCBI Taxonomy" id="2486015"/>
    <lineage>
        <taxon>Bacteria</taxon>
        <taxon>Bacillati</taxon>
        <taxon>Bacillota</taxon>
        <taxon>Bacilli</taxon>
        <taxon>Lactobacillales</taxon>
        <taxon>Lactobacillaceae</taxon>
        <taxon>Lacticaseibacillus</taxon>
    </lineage>
</organism>
<feature type="transmembrane region" description="Helical" evidence="14">
    <location>
        <begin position="12"/>
        <end position="32"/>
    </location>
</feature>
<evidence type="ECO:0000256" key="1">
    <source>
        <dbReference type="ARBA" id="ARBA00004141"/>
    </source>
</evidence>
<evidence type="ECO:0000256" key="10">
    <source>
        <dbReference type="ARBA" id="ARBA00023136"/>
    </source>
</evidence>
<gene>
    <name evidence="15" type="ORF">ACFQ47_01340</name>
</gene>
<proteinExistence type="inferred from homology"/>
<dbReference type="RefSeq" id="WP_125697257.1">
    <property type="nucleotide sequence ID" value="NZ_JBHTOG010000004.1"/>
</dbReference>
<feature type="transmembrane region" description="Helical" evidence="14">
    <location>
        <begin position="72"/>
        <end position="94"/>
    </location>
</feature>
<feature type="transmembrane region" description="Helical" evidence="14">
    <location>
        <begin position="38"/>
        <end position="60"/>
    </location>
</feature>
<name>A0ABW4CLE4_9LACO</name>
<keyword evidence="7" id="KW-0630">Potassium</keyword>
<dbReference type="Pfam" id="PF06736">
    <property type="entry name" value="TMEM175"/>
    <property type="match status" value="1"/>
</dbReference>
<sequence length="337" mass="38524">MEKLKNRLDAFSDAIIAIIITIMVLNIPPVMHDSWANYLQLGKAVGIFLVSFIFVANMWYQHGTAFSEIETMTYRILILDMAFLALLALMPLFTNMMALHTTRVSVMLYGGLQVAVNFLFRYLAKAIVHLQYTEKSEMQKVYTKIYGTANRYLDLMSLAMLVVAFFLPDFAVIFYLAYPILMFLLNSQARQQMYDVATLPTDQQADFVSLTADGVRDFRKAWREASGRTNGSLPSRQPRTTGGQAPGQGSRTTTADHNTPVEKRGADAGDPDAFNLHQWLDTSVDPRWRHQVERRFDHMSPTQQAQFEQKMGKWFELQKAARDQRLQASKDDQKPRD</sequence>
<evidence type="ECO:0000256" key="9">
    <source>
        <dbReference type="ARBA" id="ARBA00023065"/>
    </source>
</evidence>
<comment type="catalytic activity">
    <reaction evidence="12">
        <text>K(+)(in) = K(+)(out)</text>
        <dbReference type="Rhea" id="RHEA:29463"/>
        <dbReference type="ChEBI" id="CHEBI:29103"/>
    </reaction>
</comment>
<evidence type="ECO:0000313" key="15">
    <source>
        <dbReference type="EMBL" id="MFD1431353.1"/>
    </source>
</evidence>
<comment type="caution">
    <text evidence="15">The sequence shown here is derived from an EMBL/GenBank/DDBJ whole genome shotgun (WGS) entry which is preliminary data.</text>
</comment>
<evidence type="ECO:0000256" key="2">
    <source>
        <dbReference type="ARBA" id="ARBA00006920"/>
    </source>
</evidence>
<comment type="similarity">
    <text evidence="2">Belongs to the TMEM175 family.</text>
</comment>
<keyword evidence="4" id="KW-0633">Potassium transport</keyword>
<keyword evidence="10 14" id="KW-0472">Membrane</keyword>
<feature type="transmembrane region" description="Helical" evidence="14">
    <location>
        <begin position="106"/>
        <end position="124"/>
    </location>
</feature>
<evidence type="ECO:0000256" key="7">
    <source>
        <dbReference type="ARBA" id="ARBA00022958"/>
    </source>
</evidence>
<keyword evidence="9" id="KW-0406">Ion transport</keyword>
<dbReference type="Proteomes" id="UP001597192">
    <property type="component" value="Unassembled WGS sequence"/>
</dbReference>
<dbReference type="PANTHER" id="PTHR31462">
    <property type="entry name" value="ENDOSOMAL/LYSOSOMAL POTASSIUM CHANNEL TMEM175"/>
    <property type="match status" value="1"/>
</dbReference>
<feature type="compositionally biased region" description="Polar residues" evidence="13">
    <location>
        <begin position="227"/>
        <end position="257"/>
    </location>
</feature>
<comment type="subcellular location">
    <subcellularLocation>
        <location evidence="1">Membrane</location>
        <topology evidence="1">Multi-pass membrane protein</topology>
    </subcellularLocation>
</comment>
<dbReference type="InterPro" id="IPR010617">
    <property type="entry name" value="TMEM175-like"/>
</dbReference>
<evidence type="ECO:0000256" key="8">
    <source>
        <dbReference type="ARBA" id="ARBA00022989"/>
    </source>
</evidence>
<keyword evidence="16" id="KW-1185">Reference proteome</keyword>
<keyword evidence="11" id="KW-0407">Ion channel</keyword>
<accession>A0ABW4CLE4</accession>
<dbReference type="PANTHER" id="PTHR31462:SF5">
    <property type="entry name" value="ENDOSOMAL_LYSOSOMAL PROTON CHANNEL TMEM175"/>
    <property type="match status" value="1"/>
</dbReference>
<reference evidence="16" key="1">
    <citation type="journal article" date="2019" name="Int. J. Syst. Evol. Microbiol.">
        <title>The Global Catalogue of Microorganisms (GCM) 10K type strain sequencing project: providing services to taxonomists for standard genome sequencing and annotation.</title>
        <authorList>
            <consortium name="The Broad Institute Genomics Platform"/>
            <consortium name="The Broad Institute Genome Sequencing Center for Infectious Disease"/>
            <person name="Wu L."/>
            <person name="Ma J."/>
        </authorList>
    </citation>
    <scope>NUCLEOTIDE SEQUENCE [LARGE SCALE GENOMIC DNA]</scope>
    <source>
        <strain evidence="16">CCM 8947</strain>
    </source>
</reference>
<evidence type="ECO:0000256" key="14">
    <source>
        <dbReference type="SAM" id="Phobius"/>
    </source>
</evidence>
<feature type="transmembrane region" description="Helical" evidence="14">
    <location>
        <begin position="158"/>
        <end position="185"/>
    </location>
</feature>
<keyword evidence="6" id="KW-0631">Potassium channel</keyword>
<evidence type="ECO:0000256" key="4">
    <source>
        <dbReference type="ARBA" id="ARBA00022538"/>
    </source>
</evidence>
<dbReference type="EMBL" id="JBHTOG010000004">
    <property type="protein sequence ID" value="MFD1431353.1"/>
    <property type="molecule type" value="Genomic_DNA"/>
</dbReference>
<evidence type="ECO:0000256" key="12">
    <source>
        <dbReference type="ARBA" id="ARBA00034430"/>
    </source>
</evidence>
<evidence type="ECO:0000256" key="5">
    <source>
        <dbReference type="ARBA" id="ARBA00022692"/>
    </source>
</evidence>
<keyword evidence="5 14" id="KW-0812">Transmembrane</keyword>
<evidence type="ECO:0000256" key="3">
    <source>
        <dbReference type="ARBA" id="ARBA00022448"/>
    </source>
</evidence>
<protein>
    <submittedName>
        <fullName evidence="15">TMEM175 family protein</fullName>
    </submittedName>
</protein>
<evidence type="ECO:0000256" key="13">
    <source>
        <dbReference type="SAM" id="MobiDB-lite"/>
    </source>
</evidence>